<dbReference type="EMBL" id="GBRH01209056">
    <property type="protein sequence ID" value="JAD88839.1"/>
    <property type="molecule type" value="Transcribed_RNA"/>
</dbReference>
<reference evidence="2" key="2">
    <citation type="journal article" date="2015" name="Data Brief">
        <title>Shoot transcriptome of the giant reed, Arundo donax.</title>
        <authorList>
            <person name="Barrero R.A."/>
            <person name="Guerrero F.D."/>
            <person name="Moolhuijzen P."/>
            <person name="Goolsby J.A."/>
            <person name="Tidwell J."/>
            <person name="Bellgard S.E."/>
            <person name="Bellgard M.I."/>
        </authorList>
    </citation>
    <scope>NUCLEOTIDE SEQUENCE</scope>
    <source>
        <tissue evidence="2">Shoot tissue taken approximately 20 cm above the soil surface</tissue>
    </source>
</reference>
<reference evidence="2" key="1">
    <citation type="submission" date="2014-09" db="EMBL/GenBank/DDBJ databases">
        <authorList>
            <person name="Magalhaes I.L.F."/>
            <person name="Oliveira U."/>
            <person name="Santos F.R."/>
            <person name="Vidigal T.H.D.A."/>
            <person name="Brescovit A.D."/>
            <person name="Santos A.J."/>
        </authorList>
    </citation>
    <scope>NUCLEOTIDE SEQUENCE</scope>
    <source>
        <tissue evidence="2">Shoot tissue taken approximately 20 cm above the soil surface</tissue>
    </source>
</reference>
<feature type="region of interest" description="Disordered" evidence="1">
    <location>
        <begin position="1"/>
        <end position="59"/>
    </location>
</feature>
<accession>A0A0A9DJS8</accession>
<evidence type="ECO:0000256" key="1">
    <source>
        <dbReference type="SAM" id="MobiDB-lite"/>
    </source>
</evidence>
<sequence length="59" mass="6925">MDKTSYDPPPERTKVQNPRQQQSNWSSSCRRPHEHKLKTSSPPNQKTCQRSSWNRSSRG</sequence>
<evidence type="ECO:0000313" key="2">
    <source>
        <dbReference type="EMBL" id="JAD88839.1"/>
    </source>
</evidence>
<feature type="compositionally biased region" description="Polar residues" evidence="1">
    <location>
        <begin position="39"/>
        <end position="59"/>
    </location>
</feature>
<name>A0A0A9DJS8_ARUDO</name>
<proteinExistence type="predicted"/>
<protein>
    <submittedName>
        <fullName evidence="2">Uncharacterized protein</fullName>
    </submittedName>
</protein>
<feature type="compositionally biased region" description="Basic and acidic residues" evidence="1">
    <location>
        <begin position="1"/>
        <end position="14"/>
    </location>
</feature>
<organism evidence="2">
    <name type="scientific">Arundo donax</name>
    <name type="common">Giant reed</name>
    <name type="synonym">Donax arundinaceus</name>
    <dbReference type="NCBI Taxonomy" id="35708"/>
    <lineage>
        <taxon>Eukaryota</taxon>
        <taxon>Viridiplantae</taxon>
        <taxon>Streptophyta</taxon>
        <taxon>Embryophyta</taxon>
        <taxon>Tracheophyta</taxon>
        <taxon>Spermatophyta</taxon>
        <taxon>Magnoliopsida</taxon>
        <taxon>Liliopsida</taxon>
        <taxon>Poales</taxon>
        <taxon>Poaceae</taxon>
        <taxon>PACMAD clade</taxon>
        <taxon>Arundinoideae</taxon>
        <taxon>Arundineae</taxon>
        <taxon>Arundo</taxon>
    </lineage>
</organism>
<feature type="compositionally biased region" description="Polar residues" evidence="1">
    <location>
        <begin position="15"/>
        <end position="29"/>
    </location>
</feature>
<dbReference type="AlphaFoldDB" id="A0A0A9DJS8"/>